<gene>
    <name evidence="1" type="ORF">OLEA9_A064467</name>
</gene>
<comment type="caution">
    <text evidence="1">The sequence shown here is derived from an EMBL/GenBank/DDBJ whole genome shotgun (WGS) entry which is preliminary data.</text>
</comment>
<dbReference type="AlphaFoldDB" id="A0A8S0PEY8"/>
<name>A0A8S0PEY8_OLEEU</name>
<sequence length="104" mass="11803">MAGRRKGTLPPSPPQGEDACTSFELQAQYLNLSTREKEKRALTPSLVRHTHVRASFPKGNLGGQHGYGTRTKELELFFLFLWYLELDNESLIRTSSKSEPRTPQ</sequence>
<accession>A0A8S0PEY8</accession>
<dbReference type="Proteomes" id="UP000594638">
    <property type="component" value="Unassembled WGS sequence"/>
</dbReference>
<dbReference type="Gramene" id="OE9A064467T1">
    <property type="protein sequence ID" value="OE9A064467C1"/>
    <property type="gene ID" value="OE9A064467"/>
</dbReference>
<dbReference type="EMBL" id="CACTIH010000017">
    <property type="protein sequence ID" value="CAA2934653.1"/>
    <property type="molecule type" value="Genomic_DNA"/>
</dbReference>
<proteinExistence type="predicted"/>
<keyword evidence="2" id="KW-1185">Reference proteome</keyword>
<reference evidence="1 2" key="1">
    <citation type="submission" date="2019-12" db="EMBL/GenBank/DDBJ databases">
        <authorList>
            <person name="Alioto T."/>
            <person name="Alioto T."/>
            <person name="Gomez Garrido J."/>
        </authorList>
    </citation>
    <scope>NUCLEOTIDE SEQUENCE [LARGE SCALE GENOMIC DNA]</scope>
</reference>
<protein>
    <submittedName>
        <fullName evidence="1">Uncharacterized protein</fullName>
    </submittedName>
</protein>
<evidence type="ECO:0000313" key="1">
    <source>
        <dbReference type="EMBL" id="CAA2934653.1"/>
    </source>
</evidence>
<organism evidence="1 2">
    <name type="scientific">Olea europaea subsp. europaea</name>
    <dbReference type="NCBI Taxonomy" id="158383"/>
    <lineage>
        <taxon>Eukaryota</taxon>
        <taxon>Viridiplantae</taxon>
        <taxon>Streptophyta</taxon>
        <taxon>Embryophyta</taxon>
        <taxon>Tracheophyta</taxon>
        <taxon>Spermatophyta</taxon>
        <taxon>Magnoliopsida</taxon>
        <taxon>eudicotyledons</taxon>
        <taxon>Gunneridae</taxon>
        <taxon>Pentapetalae</taxon>
        <taxon>asterids</taxon>
        <taxon>lamiids</taxon>
        <taxon>Lamiales</taxon>
        <taxon>Oleaceae</taxon>
        <taxon>Oleeae</taxon>
        <taxon>Olea</taxon>
    </lineage>
</organism>
<evidence type="ECO:0000313" key="2">
    <source>
        <dbReference type="Proteomes" id="UP000594638"/>
    </source>
</evidence>